<reference evidence="1" key="1">
    <citation type="submission" date="2023-04" db="EMBL/GenBank/DDBJ databases">
        <title>Draft Genome sequencing of Naganishia species isolated from polar environments using Oxford Nanopore Technology.</title>
        <authorList>
            <person name="Leo P."/>
            <person name="Venkateswaran K."/>
        </authorList>
    </citation>
    <scope>NUCLEOTIDE SEQUENCE</scope>
    <source>
        <strain evidence="1">DBVPG 5303</strain>
    </source>
</reference>
<dbReference type="Proteomes" id="UP001234202">
    <property type="component" value="Unassembled WGS sequence"/>
</dbReference>
<evidence type="ECO:0000313" key="2">
    <source>
        <dbReference type="Proteomes" id="UP001234202"/>
    </source>
</evidence>
<gene>
    <name evidence="1" type="ORF">QFC24_002203</name>
</gene>
<name>A0ACC2XQZ8_9TREE</name>
<dbReference type="EMBL" id="JASBWV010000005">
    <property type="protein sequence ID" value="KAJ9126460.1"/>
    <property type="molecule type" value="Genomic_DNA"/>
</dbReference>
<accession>A0ACC2XQZ8</accession>
<proteinExistence type="predicted"/>
<protein>
    <submittedName>
        <fullName evidence="1">Uncharacterized protein</fullName>
    </submittedName>
</protein>
<comment type="caution">
    <text evidence="1">The sequence shown here is derived from an EMBL/GenBank/DDBJ whole genome shotgun (WGS) entry which is preliminary data.</text>
</comment>
<organism evidence="1 2">
    <name type="scientific">Naganishia onofrii</name>
    <dbReference type="NCBI Taxonomy" id="1851511"/>
    <lineage>
        <taxon>Eukaryota</taxon>
        <taxon>Fungi</taxon>
        <taxon>Dikarya</taxon>
        <taxon>Basidiomycota</taxon>
        <taxon>Agaricomycotina</taxon>
        <taxon>Tremellomycetes</taxon>
        <taxon>Filobasidiales</taxon>
        <taxon>Filobasidiaceae</taxon>
        <taxon>Naganishia</taxon>
    </lineage>
</organism>
<sequence>MNKVLAITHPLPKQLLRIRNAAAKATSTVAIISRRILDSRHRPPIAPRALRSRNPRRHPRILDLKRSIGLACFSQQFVSVVVSCDIAFFMACELYTASHPAWLLYTEAPLLTLSEYGSRFFVDRANVPSSSDKKLPEIISELSVMKQGRLKAYVADLDDSETQFVDDDAERKVTCHLLPAYEPLSPGDEDLITLRHALVHLVATSPSRKNQPELKKKALSSPTSIGYAFFVIHPCHPSVQHRPLPSSINSYSACHPVPVLPVTLDAVLLAPSEDAFTQNDKPRLARIVFEFLAWMDQVPRNNGVVPWNDFLGQFSTQRITEEEDCRSYINFHRQKGVKTVLICAQATVEALNLFRGNATYNWVELQFENDTPFTRNNISINRILWTLLPVYLEHAPRRLSPPAHGLGDIIIQDISDILLAGIKRVVPAPGQPREEARDVVEYYIKRYPEGTSDQHGEESWANSHDKYVVYYDEFPV</sequence>
<evidence type="ECO:0000313" key="1">
    <source>
        <dbReference type="EMBL" id="KAJ9126460.1"/>
    </source>
</evidence>
<keyword evidence="2" id="KW-1185">Reference proteome</keyword>